<keyword evidence="2" id="KW-1185">Reference proteome</keyword>
<evidence type="ECO:0000313" key="2">
    <source>
        <dbReference type="Proteomes" id="UP000321599"/>
    </source>
</evidence>
<evidence type="ECO:0000313" key="1">
    <source>
        <dbReference type="EMBL" id="TWO28905.1"/>
    </source>
</evidence>
<protein>
    <submittedName>
        <fullName evidence="1">Uncharacterized protein</fullName>
    </submittedName>
</protein>
<dbReference type="Proteomes" id="UP000321599">
    <property type="component" value="Unassembled WGS sequence"/>
</dbReference>
<organism evidence="1 2">
    <name type="scientific">Campylobacter lanienae</name>
    <dbReference type="NCBI Taxonomy" id="75658"/>
    <lineage>
        <taxon>Bacteria</taxon>
        <taxon>Pseudomonadati</taxon>
        <taxon>Campylobacterota</taxon>
        <taxon>Epsilonproteobacteria</taxon>
        <taxon>Campylobacterales</taxon>
        <taxon>Campylobacteraceae</taxon>
        <taxon>Campylobacter</taxon>
    </lineage>
</organism>
<gene>
    <name evidence="1" type="ORF">XK09_05455</name>
</gene>
<proteinExistence type="predicted"/>
<reference evidence="1 2" key="1">
    <citation type="submission" date="2019-07" db="EMBL/GenBank/DDBJ databases">
        <title>Rapid identification of Enteric Bacteria from Whole Genome Sequences (WGS) using Average Nucleotide Identity (ANI).</title>
        <authorList>
            <person name="Lane C."/>
        </authorList>
    </citation>
    <scope>NUCLEOTIDE SEQUENCE [LARGE SCALE GENOMIC DNA]</scope>
    <source>
        <strain evidence="1 2">2013D-9588</strain>
    </source>
</reference>
<sequence length="83" mass="9336">MNNLNLIYNKFQIILNSTKVEANLDQNVKFTAIIEFQALNSVFTSKQNFTKTTKFSHDSEILPTNEISPTPRALLSTPKGTFG</sequence>
<name>A0ABY3G7V0_9BACT</name>
<comment type="caution">
    <text evidence="1">The sequence shown here is derived from an EMBL/GenBank/DDBJ whole genome shotgun (WGS) entry which is preliminary data.</text>
</comment>
<accession>A0ABY3G7V0</accession>
<dbReference type="EMBL" id="VOAV01000020">
    <property type="protein sequence ID" value="TWO28905.1"/>
    <property type="molecule type" value="Genomic_DNA"/>
</dbReference>